<protein>
    <recommendedName>
        <fullName evidence="4">Transmembrane protein</fullName>
    </recommendedName>
</protein>
<dbReference type="Proteomes" id="UP000720344">
    <property type="component" value="Unassembled WGS sequence"/>
</dbReference>
<evidence type="ECO:0000256" key="1">
    <source>
        <dbReference type="SAM" id="Phobius"/>
    </source>
</evidence>
<feature type="transmembrane region" description="Helical" evidence="1">
    <location>
        <begin position="170"/>
        <end position="190"/>
    </location>
</feature>
<keyword evidence="1" id="KW-0472">Membrane</keyword>
<comment type="caution">
    <text evidence="2">The sequence shown here is derived from an EMBL/GenBank/DDBJ whole genome shotgun (WGS) entry which is preliminary data.</text>
</comment>
<organism evidence="2 3">
    <name type="scientific">Rhodocyclus gracilis</name>
    <dbReference type="NCBI Taxonomy" id="2929842"/>
    <lineage>
        <taxon>Bacteria</taxon>
        <taxon>Pseudomonadati</taxon>
        <taxon>Pseudomonadota</taxon>
        <taxon>Betaproteobacteria</taxon>
        <taxon>Rhodocyclales</taxon>
        <taxon>Rhodocyclaceae</taxon>
        <taxon>Rhodocyclus</taxon>
    </lineage>
</organism>
<keyword evidence="3" id="KW-1185">Reference proteome</keyword>
<name>A0ABX0WKZ9_9RHOO</name>
<evidence type="ECO:0008006" key="4">
    <source>
        <dbReference type="Google" id="ProtNLM"/>
    </source>
</evidence>
<evidence type="ECO:0000313" key="2">
    <source>
        <dbReference type="EMBL" id="NJA89976.1"/>
    </source>
</evidence>
<feature type="transmembrane region" description="Helical" evidence="1">
    <location>
        <begin position="109"/>
        <end position="134"/>
    </location>
</feature>
<evidence type="ECO:0000313" key="3">
    <source>
        <dbReference type="Proteomes" id="UP000720344"/>
    </source>
</evidence>
<gene>
    <name evidence="2" type="ORF">HCX48_12195</name>
</gene>
<feature type="transmembrane region" description="Helical" evidence="1">
    <location>
        <begin position="202"/>
        <end position="219"/>
    </location>
</feature>
<dbReference type="InterPro" id="IPR047798">
    <property type="entry name" value="BPSS1780-like"/>
</dbReference>
<feature type="transmembrane region" description="Helical" evidence="1">
    <location>
        <begin position="72"/>
        <end position="89"/>
    </location>
</feature>
<sequence>MSTPPDAFPLAAPPFAGASRRAPIDAAFAWLRLGWLLFTGNPGVWIGIAVLFIVAMLGLSIVPLVGQLAANLLLPVFIAGLLTACRRTADGEMPAIADLFAGFRQDTGPLILLGVLFMLGMFLIGAIVFVLAGGSLASALAVGRPAGFGLAFGGLMVAALLWLVLSAPLLMAICFAPALVSFHAMAPLPALKASFSACLKNAPVFLVFGLLTLVLAFFAALPAGLGFLVLGPVLAGATYAAYRDIFIGA</sequence>
<accession>A0ABX0WKZ9</accession>
<feature type="transmembrane region" description="Helical" evidence="1">
    <location>
        <begin position="44"/>
        <end position="65"/>
    </location>
</feature>
<keyword evidence="1" id="KW-1133">Transmembrane helix</keyword>
<feature type="transmembrane region" description="Helical" evidence="1">
    <location>
        <begin position="146"/>
        <end position="164"/>
    </location>
</feature>
<keyword evidence="1" id="KW-0812">Transmembrane</keyword>
<dbReference type="NCBIfam" id="NF041043">
    <property type="entry name" value="BPSS1780_fam"/>
    <property type="match status" value="1"/>
</dbReference>
<proteinExistence type="predicted"/>
<dbReference type="EMBL" id="JAATWB010000010">
    <property type="protein sequence ID" value="NJA89976.1"/>
    <property type="molecule type" value="Genomic_DNA"/>
</dbReference>
<dbReference type="RefSeq" id="WP_167682515.1">
    <property type="nucleotide sequence ID" value="NZ_JAATWB010000010.1"/>
</dbReference>
<reference evidence="3" key="1">
    <citation type="submission" date="2020-03" db="EMBL/GenBank/DDBJ databases">
        <title>Whole-genome sequence of the purple nonsulfur bacterium Rhodocyclus tenuis DSM112.</title>
        <authorList>
            <person name="Kyndt J.A."/>
            <person name="Meyer T.E."/>
        </authorList>
    </citation>
    <scope>NUCLEOTIDE SEQUENCE [LARGE SCALE GENOMIC DNA]</scope>
    <source>
        <strain evidence="3">DSM 112</strain>
    </source>
</reference>